<reference evidence="2 3" key="1">
    <citation type="journal article" date="2023" name="Nucleic Acids Res.">
        <title>The hologenome of Daphnia magna reveals possible DNA methylation and microbiome-mediated evolution of the host genome.</title>
        <authorList>
            <person name="Chaturvedi A."/>
            <person name="Li X."/>
            <person name="Dhandapani V."/>
            <person name="Marshall H."/>
            <person name="Kissane S."/>
            <person name="Cuenca-Cambronero M."/>
            <person name="Asole G."/>
            <person name="Calvet F."/>
            <person name="Ruiz-Romero M."/>
            <person name="Marangio P."/>
            <person name="Guigo R."/>
            <person name="Rago D."/>
            <person name="Mirbahai L."/>
            <person name="Eastwood N."/>
            <person name="Colbourne J.K."/>
            <person name="Zhou J."/>
            <person name="Mallon E."/>
            <person name="Orsini L."/>
        </authorList>
    </citation>
    <scope>NUCLEOTIDE SEQUENCE [LARGE SCALE GENOMIC DNA]</scope>
    <source>
        <strain evidence="2">LRV0_1</strain>
    </source>
</reference>
<feature type="region of interest" description="Disordered" evidence="1">
    <location>
        <begin position="1"/>
        <end position="29"/>
    </location>
</feature>
<protein>
    <submittedName>
        <fullName evidence="2">Uncharacterized protein</fullName>
    </submittedName>
</protein>
<sequence>MKQDDGAAGPTSFPATMKRRSPGGADGRVGNLFWQTERRNYSSRVAQGYFSYYICGRWQAENETKYAAAVDNSIETRFATRAVYEERNSAISRLLTVVDILNV</sequence>
<name>A0ABR0A0I5_9CRUS</name>
<evidence type="ECO:0000256" key="1">
    <source>
        <dbReference type="SAM" id="MobiDB-lite"/>
    </source>
</evidence>
<keyword evidence="3" id="KW-1185">Reference proteome</keyword>
<dbReference type="Proteomes" id="UP001234178">
    <property type="component" value="Unassembled WGS sequence"/>
</dbReference>
<organism evidence="2 3">
    <name type="scientific">Daphnia magna</name>
    <dbReference type="NCBI Taxonomy" id="35525"/>
    <lineage>
        <taxon>Eukaryota</taxon>
        <taxon>Metazoa</taxon>
        <taxon>Ecdysozoa</taxon>
        <taxon>Arthropoda</taxon>
        <taxon>Crustacea</taxon>
        <taxon>Branchiopoda</taxon>
        <taxon>Diplostraca</taxon>
        <taxon>Cladocera</taxon>
        <taxon>Anomopoda</taxon>
        <taxon>Daphniidae</taxon>
        <taxon>Daphnia</taxon>
    </lineage>
</organism>
<proteinExistence type="predicted"/>
<comment type="caution">
    <text evidence="2">The sequence shown here is derived from an EMBL/GenBank/DDBJ whole genome shotgun (WGS) entry which is preliminary data.</text>
</comment>
<evidence type="ECO:0000313" key="2">
    <source>
        <dbReference type="EMBL" id="KAK4018667.1"/>
    </source>
</evidence>
<accession>A0ABR0A0I5</accession>
<gene>
    <name evidence="2" type="ORF">OUZ56_000712</name>
</gene>
<dbReference type="EMBL" id="JAOYFB010000036">
    <property type="protein sequence ID" value="KAK4018667.1"/>
    <property type="molecule type" value="Genomic_DNA"/>
</dbReference>
<evidence type="ECO:0000313" key="3">
    <source>
        <dbReference type="Proteomes" id="UP001234178"/>
    </source>
</evidence>